<dbReference type="AlphaFoldDB" id="A0A5S3V2G1"/>
<sequence length="338" mass="40248">MFEIYPQTYYIIIFLLFSVTLWFLTPWIIKIRTINTRFWIFADALWISASVVALSLKLYLSEVNQEVKLFKDVIKSYKEHNSRYQEKVQELTKLCNKQVIKEKHIELEVEIRHIYRFCNRFSVLVKKLERKYAPRISGFTNKIPAKNIIINKENKNNFSGYSTEIHMRPEVKYISVEPFSETFQNFYKEAGKIKFEHDDSYISTSAGLNHIEYRGLNFTGKPIQFFIKVADDLHIGWETPYAKITDFPTIGKGPELHKYYYENLYEMLISFSQLLVSSNYLEKHSKKVDSRVLPSFDRYIYKNKDGYLISSLYILWIFSAALRLSKVRYDWIKAKPKK</sequence>
<keyword evidence="1" id="KW-1133">Transmembrane helix</keyword>
<protein>
    <submittedName>
        <fullName evidence="2">Uncharacterized protein</fullName>
    </submittedName>
</protein>
<reference evidence="2 3" key="1">
    <citation type="submission" date="2019-10" db="EMBL/GenBank/DDBJ databases">
        <title>Pseudoalteromonas rubra S4059.</title>
        <authorList>
            <person name="Paulsen S."/>
            <person name="Wang X."/>
        </authorList>
    </citation>
    <scope>NUCLEOTIDE SEQUENCE [LARGE SCALE GENOMIC DNA]</scope>
    <source>
        <strain evidence="2 3">S4059</strain>
    </source>
</reference>
<keyword evidence="1" id="KW-0812">Transmembrane</keyword>
<evidence type="ECO:0000256" key="1">
    <source>
        <dbReference type="SAM" id="Phobius"/>
    </source>
</evidence>
<proteinExistence type="predicted"/>
<dbReference type="EMBL" id="CP045429">
    <property type="protein sequence ID" value="QPB83057.1"/>
    <property type="molecule type" value="Genomic_DNA"/>
</dbReference>
<gene>
    <name evidence="2" type="ORF">CWC22_008655</name>
</gene>
<dbReference type="RefSeq" id="WP_138536889.1">
    <property type="nucleotide sequence ID" value="NZ_CP045429.1"/>
</dbReference>
<feature type="transmembrane region" description="Helical" evidence="1">
    <location>
        <begin position="306"/>
        <end position="325"/>
    </location>
</feature>
<accession>A0A5S3V2G1</accession>
<feature type="transmembrane region" description="Helical" evidence="1">
    <location>
        <begin position="38"/>
        <end position="60"/>
    </location>
</feature>
<feature type="transmembrane region" description="Helical" evidence="1">
    <location>
        <begin position="6"/>
        <end position="29"/>
    </location>
</feature>
<organism evidence="2 3">
    <name type="scientific">Pseudoalteromonas rubra</name>
    <dbReference type="NCBI Taxonomy" id="43658"/>
    <lineage>
        <taxon>Bacteria</taxon>
        <taxon>Pseudomonadati</taxon>
        <taxon>Pseudomonadota</taxon>
        <taxon>Gammaproteobacteria</taxon>
        <taxon>Alteromonadales</taxon>
        <taxon>Pseudoalteromonadaceae</taxon>
        <taxon>Pseudoalteromonas</taxon>
    </lineage>
</organism>
<keyword evidence="1" id="KW-0472">Membrane</keyword>
<evidence type="ECO:0000313" key="2">
    <source>
        <dbReference type="EMBL" id="QPB83057.1"/>
    </source>
</evidence>
<name>A0A5S3V2G1_9GAMM</name>
<dbReference type="Proteomes" id="UP000305729">
    <property type="component" value="Chromosome 1"/>
</dbReference>
<evidence type="ECO:0000313" key="3">
    <source>
        <dbReference type="Proteomes" id="UP000305729"/>
    </source>
</evidence>